<evidence type="ECO:0000313" key="2">
    <source>
        <dbReference type="Proteomes" id="UP000765509"/>
    </source>
</evidence>
<sequence>MLVQAPDNSNNSLRLPHKSLCCAGSRQFKSLLTPVLASNDSHANPDACAGSQQFKQFLTPGQASNNSHVNPYTCSGCDNAKNSLRLCRFPTIHTRILMLVQVPHNSNNYLRWERLPTVHRRILTLVQVPTMLKVPYACVGFQKFTRKSLHL</sequence>
<proteinExistence type="predicted"/>
<dbReference type="AlphaFoldDB" id="A0A9Q3D5K9"/>
<dbReference type="EMBL" id="AVOT02013501">
    <property type="protein sequence ID" value="MBW0496215.1"/>
    <property type="molecule type" value="Genomic_DNA"/>
</dbReference>
<reference evidence="1" key="1">
    <citation type="submission" date="2021-03" db="EMBL/GenBank/DDBJ databases">
        <title>Draft genome sequence of rust myrtle Austropuccinia psidii MF-1, a brazilian biotype.</title>
        <authorList>
            <person name="Quecine M.C."/>
            <person name="Pachon D.M.R."/>
            <person name="Bonatelli M.L."/>
            <person name="Correr F.H."/>
            <person name="Franceschini L.M."/>
            <person name="Leite T.F."/>
            <person name="Margarido G.R.A."/>
            <person name="Almeida C.A."/>
            <person name="Ferrarezi J.A."/>
            <person name="Labate C.A."/>
        </authorList>
    </citation>
    <scope>NUCLEOTIDE SEQUENCE</scope>
    <source>
        <strain evidence="1">MF-1</strain>
    </source>
</reference>
<name>A0A9Q3D5K9_9BASI</name>
<comment type="caution">
    <text evidence="1">The sequence shown here is derived from an EMBL/GenBank/DDBJ whole genome shotgun (WGS) entry which is preliminary data.</text>
</comment>
<accession>A0A9Q3D5K9</accession>
<evidence type="ECO:0000313" key="1">
    <source>
        <dbReference type="EMBL" id="MBW0496215.1"/>
    </source>
</evidence>
<dbReference type="Proteomes" id="UP000765509">
    <property type="component" value="Unassembled WGS sequence"/>
</dbReference>
<gene>
    <name evidence="1" type="ORF">O181_035930</name>
</gene>
<keyword evidence="2" id="KW-1185">Reference proteome</keyword>
<organism evidence="1 2">
    <name type="scientific">Austropuccinia psidii MF-1</name>
    <dbReference type="NCBI Taxonomy" id="1389203"/>
    <lineage>
        <taxon>Eukaryota</taxon>
        <taxon>Fungi</taxon>
        <taxon>Dikarya</taxon>
        <taxon>Basidiomycota</taxon>
        <taxon>Pucciniomycotina</taxon>
        <taxon>Pucciniomycetes</taxon>
        <taxon>Pucciniales</taxon>
        <taxon>Sphaerophragmiaceae</taxon>
        <taxon>Austropuccinia</taxon>
    </lineage>
</organism>
<protein>
    <submittedName>
        <fullName evidence="1">Uncharacterized protein</fullName>
    </submittedName>
</protein>